<comment type="caution">
    <text evidence="6">The sequence shown here is derived from an EMBL/GenBank/DDBJ whole genome shotgun (WGS) entry which is preliminary data.</text>
</comment>
<keyword evidence="1 3" id="KW-0853">WD repeat</keyword>
<organism evidence="6 7">
    <name type="scientific">Cichlidogyrus casuarinus</name>
    <dbReference type="NCBI Taxonomy" id="1844966"/>
    <lineage>
        <taxon>Eukaryota</taxon>
        <taxon>Metazoa</taxon>
        <taxon>Spiralia</taxon>
        <taxon>Lophotrochozoa</taxon>
        <taxon>Platyhelminthes</taxon>
        <taxon>Monogenea</taxon>
        <taxon>Monopisthocotylea</taxon>
        <taxon>Dactylogyridea</taxon>
        <taxon>Ancyrocephalidae</taxon>
        <taxon>Cichlidogyrus</taxon>
    </lineage>
</organism>
<evidence type="ECO:0000313" key="6">
    <source>
        <dbReference type="EMBL" id="KAL3319565.1"/>
    </source>
</evidence>
<evidence type="ECO:0000259" key="5">
    <source>
        <dbReference type="Pfam" id="PF12894"/>
    </source>
</evidence>
<evidence type="ECO:0000256" key="2">
    <source>
        <dbReference type="ARBA" id="ARBA00022737"/>
    </source>
</evidence>
<accession>A0ABD2QJE7</accession>
<dbReference type="PROSITE" id="PS50082">
    <property type="entry name" value="WD_REPEATS_2"/>
    <property type="match status" value="1"/>
</dbReference>
<evidence type="ECO:0000256" key="3">
    <source>
        <dbReference type="PROSITE-ProRule" id="PRU00221"/>
    </source>
</evidence>
<dbReference type="EMBL" id="JBJKFK010000124">
    <property type="protein sequence ID" value="KAL3319565.1"/>
    <property type="molecule type" value="Genomic_DNA"/>
</dbReference>
<evidence type="ECO:0000256" key="1">
    <source>
        <dbReference type="ARBA" id="ARBA00022574"/>
    </source>
</evidence>
<keyword evidence="7" id="KW-1185">Reference proteome</keyword>
<dbReference type="SUPFAM" id="SSF50978">
    <property type="entry name" value="WD40 repeat-like"/>
    <property type="match status" value="1"/>
</dbReference>
<dbReference type="Gene3D" id="2.130.10.10">
    <property type="entry name" value="YVTN repeat-like/Quinoprotein amine dehydrogenase"/>
    <property type="match status" value="1"/>
</dbReference>
<dbReference type="InterPro" id="IPR001680">
    <property type="entry name" value="WD40_rpt"/>
</dbReference>
<dbReference type="InterPro" id="IPR051362">
    <property type="entry name" value="WD_repeat_creC_regulators"/>
</dbReference>
<dbReference type="InterPro" id="IPR015943">
    <property type="entry name" value="WD40/YVTN_repeat-like_dom_sf"/>
</dbReference>
<feature type="region of interest" description="Disordered" evidence="4">
    <location>
        <begin position="263"/>
        <end position="282"/>
    </location>
</feature>
<keyword evidence="2" id="KW-0677">Repeat</keyword>
<feature type="domain" description="Anaphase-promoting complex subunit 4-like WD40" evidence="5">
    <location>
        <begin position="308"/>
        <end position="392"/>
    </location>
</feature>
<feature type="region of interest" description="Disordered" evidence="4">
    <location>
        <begin position="709"/>
        <end position="731"/>
    </location>
</feature>
<reference evidence="6 7" key="1">
    <citation type="submission" date="2024-11" db="EMBL/GenBank/DDBJ databases">
        <title>Adaptive evolution of stress response genes in parasites aligns with host niche diversity.</title>
        <authorList>
            <person name="Hahn C."/>
            <person name="Resl P."/>
        </authorList>
    </citation>
    <scope>NUCLEOTIDE SEQUENCE [LARGE SCALE GENOMIC DNA]</scope>
    <source>
        <strain evidence="6">EGGRZ-B1_66</strain>
        <tissue evidence="6">Body</tissue>
    </source>
</reference>
<name>A0ABD2QJE7_9PLAT</name>
<dbReference type="InterPro" id="IPR024977">
    <property type="entry name" value="Apc4-like_WD40_dom"/>
</dbReference>
<proteinExistence type="predicted"/>
<feature type="repeat" description="WD" evidence="3">
    <location>
        <begin position="339"/>
        <end position="373"/>
    </location>
</feature>
<gene>
    <name evidence="6" type="primary">WDR20</name>
    <name evidence="6" type="ORF">Ciccas_001755</name>
</gene>
<protein>
    <submittedName>
        <fullName evidence="6">WD repeat-containing protein 20</fullName>
    </submittedName>
</protein>
<dbReference type="PROSITE" id="PS50294">
    <property type="entry name" value="WD_REPEATS_REGION"/>
    <property type="match status" value="1"/>
</dbReference>
<dbReference type="InterPro" id="IPR036322">
    <property type="entry name" value="WD40_repeat_dom_sf"/>
</dbReference>
<dbReference type="Pfam" id="PF12894">
    <property type="entry name" value="ANAPC4_WD40"/>
    <property type="match status" value="1"/>
</dbReference>
<evidence type="ECO:0000313" key="7">
    <source>
        <dbReference type="Proteomes" id="UP001626550"/>
    </source>
</evidence>
<evidence type="ECO:0000256" key="4">
    <source>
        <dbReference type="SAM" id="MobiDB-lite"/>
    </source>
</evidence>
<dbReference type="PANTHER" id="PTHR14107:SF16">
    <property type="entry name" value="AT02583P"/>
    <property type="match status" value="1"/>
</dbReference>
<dbReference type="Proteomes" id="UP001626550">
    <property type="component" value="Unassembled WGS sequence"/>
</dbReference>
<dbReference type="PANTHER" id="PTHR14107">
    <property type="entry name" value="WD REPEAT PROTEIN"/>
    <property type="match status" value="1"/>
</dbReference>
<dbReference type="AlphaFoldDB" id="A0ABD2QJE7"/>
<sequence>MSSLTNRGESYSLINTREGDYQLSPYPDCFSRCKDPSNSGLSSGSPPVRIKIHNCSGIDRIFPDDTANSKYFNESQPVPGIICCYNLNRDLYICNISPQFGFLDKRTFKSPSTFHELKTISRVNLNIYLLVGLTNGEIHVSCLSKKGLNRIFNEEKNVDKTPVTCVKWLPNSDSEFLCSHASGCLYKYSDLAATPSQTHQFVETSHGPGFQCFVSKTGAKNPSHKWIFGNRLEQPSSHHTPIGSILLKNGTSTLNNVFSSKLQNTSRNSEDTHNANNDFNHSNSNQGLNMLSNLSYDHPNASCINQFEFSPSGDLLAIVTQDGYLRVFEFPSFKLYGFMRSFFGGLSCLDWSPDGKYIAVGSQDDLITLWSVNERVAICRCQGHRSWVTAVRFDPELCTKSDLNVKPEGLQQLQRPPMRKSLSTSEPTNGSLYRLGSVAQDTYLCLWEITEDVIRQGLRFAGSMQKEAILQNALTDMQNHPLSAQHMDMSFDEALLRMPSSYNAEIISTASCSMNNSPVTLSLECQENPNSSCQVSTTSVGPVNGVDSAKGRSGGMQFSCMGDRNPFSRAIGRISTLDRSSNGKKANKTDKFDRRGSTKAYENKISMNMSLPCEISKMSAPDSSFSEPSLMQQLINTLAIQKRDEFLLGTVACPFLKDIPVLEPIDQTRIPQDRFTDLVFRPDGIHTSTQFGLILLWKRPVGITSSLEQGNPALEEETRDENYRNSMRFKR</sequence>
<dbReference type="SMART" id="SM00320">
    <property type="entry name" value="WD40"/>
    <property type="match status" value="4"/>
</dbReference>